<gene>
    <name evidence="2" type="ORF">Mal52_40740</name>
</gene>
<evidence type="ECO:0000313" key="2">
    <source>
        <dbReference type="EMBL" id="QDU45580.1"/>
    </source>
</evidence>
<sequence>MRPCQHCGKAILLSDTVCPQCDGEQVATVGGGATQVAAPQVVDDRTVAQRQGQVQREAENWLVRTVIIVTLSINAGLVLFGYLVGGVEGAAFAMFLVASGIVLAWIVLAVLSNGLPVGGSHLLYISLLLVILNGGGAYWLERVH</sequence>
<dbReference type="AlphaFoldDB" id="A0A517ZSZ9"/>
<feature type="transmembrane region" description="Helical" evidence="1">
    <location>
        <begin position="90"/>
        <end position="110"/>
    </location>
</feature>
<keyword evidence="1" id="KW-1133">Transmembrane helix</keyword>
<keyword evidence="1" id="KW-0472">Membrane</keyword>
<reference evidence="2 3" key="1">
    <citation type="submission" date="2019-02" db="EMBL/GenBank/DDBJ databases">
        <title>Deep-cultivation of Planctomycetes and their phenomic and genomic characterization uncovers novel biology.</title>
        <authorList>
            <person name="Wiegand S."/>
            <person name="Jogler M."/>
            <person name="Boedeker C."/>
            <person name="Pinto D."/>
            <person name="Vollmers J."/>
            <person name="Rivas-Marin E."/>
            <person name="Kohn T."/>
            <person name="Peeters S.H."/>
            <person name="Heuer A."/>
            <person name="Rast P."/>
            <person name="Oberbeckmann S."/>
            <person name="Bunk B."/>
            <person name="Jeske O."/>
            <person name="Meyerdierks A."/>
            <person name="Storesund J.E."/>
            <person name="Kallscheuer N."/>
            <person name="Luecker S."/>
            <person name="Lage O.M."/>
            <person name="Pohl T."/>
            <person name="Merkel B.J."/>
            <person name="Hornburger P."/>
            <person name="Mueller R.-W."/>
            <person name="Bruemmer F."/>
            <person name="Labrenz M."/>
            <person name="Spormann A.M."/>
            <person name="Op den Camp H."/>
            <person name="Overmann J."/>
            <person name="Amann R."/>
            <person name="Jetten M.S.M."/>
            <person name="Mascher T."/>
            <person name="Medema M.H."/>
            <person name="Devos D.P."/>
            <person name="Kaster A.-K."/>
            <person name="Ovreas L."/>
            <person name="Rohde M."/>
            <person name="Galperin M.Y."/>
            <person name="Jogler C."/>
        </authorList>
    </citation>
    <scope>NUCLEOTIDE SEQUENCE [LARGE SCALE GENOMIC DNA]</scope>
    <source>
        <strain evidence="2 3">Mal52</strain>
    </source>
</reference>
<name>A0A517ZSZ9_9PLAN</name>
<dbReference type="EMBL" id="CP036276">
    <property type="protein sequence ID" value="QDU45580.1"/>
    <property type="molecule type" value="Genomic_DNA"/>
</dbReference>
<accession>A0A517ZSZ9</accession>
<protein>
    <recommendedName>
        <fullName evidence="4">Zinc-ribbon domain-containing protein</fullName>
    </recommendedName>
</protein>
<feature type="transmembrane region" description="Helical" evidence="1">
    <location>
        <begin position="122"/>
        <end position="140"/>
    </location>
</feature>
<organism evidence="2 3">
    <name type="scientific">Symmachiella dynata</name>
    <dbReference type="NCBI Taxonomy" id="2527995"/>
    <lineage>
        <taxon>Bacteria</taxon>
        <taxon>Pseudomonadati</taxon>
        <taxon>Planctomycetota</taxon>
        <taxon>Planctomycetia</taxon>
        <taxon>Planctomycetales</taxon>
        <taxon>Planctomycetaceae</taxon>
        <taxon>Symmachiella</taxon>
    </lineage>
</organism>
<feature type="transmembrane region" description="Helical" evidence="1">
    <location>
        <begin position="61"/>
        <end position="84"/>
    </location>
</feature>
<keyword evidence="3" id="KW-1185">Reference proteome</keyword>
<evidence type="ECO:0000313" key="3">
    <source>
        <dbReference type="Proteomes" id="UP000319383"/>
    </source>
</evidence>
<dbReference type="Proteomes" id="UP000319383">
    <property type="component" value="Chromosome"/>
</dbReference>
<proteinExistence type="predicted"/>
<evidence type="ECO:0008006" key="4">
    <source>
        <dbReference type="Google" id="ProtNLM"/>
    </source>
</evidence>
<dbReference type="RefSeq" id="WP_145378067.1">
    <property type="nucleotide sequence ID" value="NZ_CP036276.1"/>
</dbReference>
<dbReference type="KEGG" id="sdyn:Mal52_40740"/>
<keyword evidence="1" id="KW-0812">Transmembrane</keyword>
<evidence type="ECO:0000256" key="1">
    <source>
        <dbReference type="SAM" id="Phobius"/>
    </source>
</evidence>